<organism evidence="1 2">
    <name type="scientific">Mycoemilia scoparia</name>
    <dbReference type="NCBI Taxonomy" id="417184"/>
    <lineage>
        <taxon>Eukaryota</taxon>
        <taxon>Fungi</taxon>
        <taxon>Fungi incertae sedis</taxon>
        <taxon>Zoopagomycota</taxon>
        <taxon>Kickxellomycotina</taxon>
        <taxon>Kickxellomycetes</taxon>
        <taxon>Kickxellales</taxon>
        <taxon>Kickxellaceae</taxon>
        <taxon>Mycoemilia</taxon>
    </lineage>
</organism>
<evidence type="ECO:0000313" key="1">
    <source>
        <dbReference type="EMBL" id="KAJ1916676.1"/>
    </source>
</evidence>
<proteinExistence type="predicted"/>
<name>A0A9W8DT24_9FUNG</name>
<dbReference type="Proteomes" id="UP001150538">
    <property type="component" value="Unassembled WGS sequence"/>
</dbReference>
<dbReference type="EMBL" id="JANBPU010000095">
    <property type="protein sequence ID" value="KAJ1916676.1"/>
    <property type="molecule type" value="Genomic_DNA"/>
</dbReference>
<comment type="caution">
    <text evidence="1">The sequence shown here is derived from an EMBL/GenBank/DDBJ whole genome shotgun (WGS) entry which is preliminary data.</text>
</comment>
<reference evidence="1" key="1">
    <citation type="submission" date="2022-07" db="EMBL/GenBank/DDBJ databases">
        <title>Phylogenomic reconstructions and comparative analyses of Kickxellomycotina fungi.</title>
        <authorList>
            <person name="Reynolds N.K."/>
            <person name="Stajich J.E."/>
            <person name="Barry K."/>
            <person name="Grigoriev I.V."/>
            <person name="Crous P."/>
            <person name="Smith M.E."/>
        </authorList>
    </citation>
    <scope>NUCLEOTIDE SEQUENCE</scope>
    <source>
        <strain evidence="1">NBRC 100468</strain>
    </source>
</reference>
<sequence length="427" mass="48273">MPPKHESMDTTSDNDDKFIVIDLGQDPSAKIKNYLPHFLATSYQKFNGEEAMISCLGYYHTAFKNEQYKIEKDRQYLLQQQQQQQKEMGDKFAEKVYFVTRYTCGQDGGSFKILPHQSKIINVQKDAVQDEFVLYCKSPEISIDRGYLDSHTDRSSSLAAPTTTAGALSDDDDGSCCISRIADNRPEHSPSCMNCTAQIEVNSDISSWYAFVRNTRYLLDHITIFLNHQGPNTSLPDGGVLANFQSFCNVFSGLHLRLKRRALIKDYVTVESSSSSGANQQNADLTTVPNILDFEKLLALGQIVATTDLRNASEFEKDIHTYSCLFSKARPDELIVKLRLEKTVTTYSKDTEKYGEPSSSASAANAAMPSCSRAIETREVKFKFIDTEQPDVWGKFLSSRFTYQSYVFDYKQRKNIAQGHLDEYLGK</sequence>
<keyword evidence="2" id="KW-1185">Reference proteome</keyword>
<evidence type="ECO:0000313" key="2">
    <source>
        <dbReference type="Proteomes" id="UP001150538"/>
    </source>
</evidence>
<accession>A0A9W8DT24</accession>
<dbReference type="AlphaFoldDB" id="A0A9W8DT24"/>
<protein>
    <submittedName>
        <fullName evidence="1">Uncharacterized protein</fullName>
    </submittedName>
</protein>
<gene>
    <name evidence="1" type="ORF">H4219_003635</name>
</gene>